<dbReference type="InterPro" id="IPR013656">
    <property type="entry name" value="PAS_4"/>
</dbReference>
<dbReference type="CDD" id="cd00009">
    <property type="entry name" value="AAA"/>
    <property type="match status" value="1"/>
</dbReference>
<dbReference type="EMBL" id="LYVF01000040">
    <property type="protein sequence ID" value="OAT86079.1"/>
    <property type="molecule type" value="Genomic_DNA"/>
</dbReference>
<feature type="domain" description="Sigma-54 factor interaction" evidence="6">
    <location>
        <begin position="163"/>
        <end position="391"/>
    </location>
</feature>
<dbReference type="PROSITE" id="PS50112">
    <property type="entry name" value="PAS"/>
    <property type="match status" value="1"/>
</dbReference>
<dbReference type="Pfam" id="PF08448">
    <property type="entry name" value="PAS_4"/>
    <property type="match status" value="1"/>
</dbReference>
<dbReference type="GO" id="GO:0006355">
    <property type="term" value="P:regulation of DNA-templated transcription"/>
    <property type="evidence" value="ECO:0007669"/>
    <property type="project" value="InterPro"/>
</dbReference>
<dbReference type="PANTHER" id="PTHR32071">
    <property type="entry name" value="TRANSCRIPTIONAL REGULATORY PROTEIN"/>
    <property type="match status" value="1"/>
</dbReference>
<accession>A0A1B7LI34</accession>
<evidence type="ECO:0000256" key="4">
    <source>
        <dbReference type="ARBA" id="ARBA00023125"/>
    </source>
</evidence>
<dbReference type="Pfam" id="PF25601">
    <property type="entry name" value="AAA_lid_14"/>
    <property type="match status" value="1"/>
</dbReference>
<evidence type="ECO:0008006" key="10">
    <source>
        <dbReference type="Google" id="ProtNLM"/>
    </source>
</evidence>
<dbReference type="FunFam" id="3.40.50.300:FF:000006">
    <property type="entry name" value="DNA-binding transcriptional regulator NtrC"/>
    <property type="match status" value="1"/>
</dbReference>
<dbReference type="NCBIfam" id="TIGR00229">
    <property type="entry name" value="sensory_box"/>
    <property type="match status" value="1"/>
</dbReference>
<dbReference type="SMART" id="SM00382">
    <property type="entry name" value="AAA"/>
    <property type="match status" value="1"/>
</dbReference>
<dbReference type="GO" id="GO:0043565">
    <property type="term" value="F:sequence-specific DNA binding"/>
    <property type="evidence" value="ECO:0007669"/>
    <property type="project" value="InterPro"/>
</dbReference>
<dbReference type="OrthoDB" id="1672812at2"/>
<name>A0A1B7LI34_9FIRM</name>
<dbReference type="Pfam" id="PF00158">
    <property type="entry name" value="Sigma54_activat"/>
    <property type="match status" value="1"/>
</dbReference>
<dbReference type="InterPro" id="IPR025943">
    <property type="entry name" value="Sigma_54_int_dom_ATP-bd_2"/>
</dbReference>
<sequence length="489" mass="52947">MTANQSEKPVEILEIISKVINAVDIGIHIVDTRGISIFYNQKAAGLDGLHPEEVIGRHVLAVFPSLTAESSTILEVLRTGRPVYNRRQVFYNFRGKKIVTLNSTIPVLVDGKPAGAAEISYDVTQVQEMADKLLDLQVELYRQGRAAEKAVEPGAAKYDFEQIIGESGAVRQLKQFGLRAARSGAPVFIYGETGTGKELLVHAIHNAGPRRHGPFITQNCAALPATLLEGILFGTVKGSFTGAENRPGLFELASGGTLFLDEINSADLELQAKLLRALEDGYVRRVGDGKNRPVDVRIIVASNILPARALAAGQIRPDLFYRLNVISLTVPPLRERREDIPLLARYFIKQFSDKLNIPAAGIAPEAMARLECYDWPGNVRQLKHLIEGILNLLETGEIRPEHLPPEITCGRVVPPGGVPGSGTAGGFLRPEATGGEESVLSMPEAVARLEKRLIVAAMAGASGNVAGAARQLGIPRQTLQYKLKSYGLK</sequence>
<dbReference type="InterPro" id="IPR027417">
    <property type="entry name" value="P-loop_NTPase"/>
</dbReference>
<evidence type="ECO:0000256" key="1">
    <source>
        <dbReference type="ARBA" id="ARBA00022741"/>
    </source>
</evidence>
<dbReference type="InterPro" id="IPR025944">
    <property type="entry name" value="Sigma_54_int_dom_CS"/>
</dbReference>
<keyword evidence="2" id="KW-0067">ATP-binding</keyword>
<dbReference type="Gene3D" id="3.30.450.20">
    <property type="entry name" value="PAS domain"/>
    <property type="match status" value="1"/>
</dbReference>
<dbReference type="Gene3D" id="1.10.10.60">
    <property type="entry name" value="Homeodomain-like"/>
    <property type="match status" value="1"/>
</dbReference>
<dbReference type="PRINTS" id="PR01590">
    <property type="entry name" value="HTHFIS"/>
</dbReference>
<dbReference type="PROSITE" id="PS00676">
    <property type="entry name" value="SIGMA54_INTERACT_2"/>
    <property type="match status" value="1"/>
</dbReference>
<dbReference type="SUPFAM" id="SSF55785">
    <property type="entry name" value="PYP-like sensor domain (PAS domain)"/>
    <property type="match status" value="1"/>
</dbReference>
<evidence type="ECO:0000256" key="5">
    <source>
        <dbReference type="ARBA" id="ARBA00023163"/>
    </source>
</evidence>
<dbReference type="STRING" id="1838280.A6M21_03905"/>
<keyword evidence="3" id="KW-0805">Transcription regulation</keyword>
<dbReference type="PROSITE" id="PS00688">
    <property type="entry name" value="SIGMA54_INTERACT_3"/>
    <property type="match status" value="1"/>
</dbReference>
<evidence type="ECO:0000313" key="8">
    <source>
        <dbReference type="EMBL" id="OAT86079.1"/>
    </source>
</evidence>
<proteinExistence type="predicted"/>
<dbReference type="InterPro" id="IPR000014">
    <property type="entry name" value="PAS"/>
</dbReference>
<protein>
    <recommendedName>
        <fullName evidence="10">Sigma-54-dependent Fis family transcriptional regulator</fullName>
    </recommendedName>
</protein>
<evidence type="ECO:0000313" key="9">
    <source>
        <dbReference type="Proteomes" id="UP000078532"/>
    </source>
</evidence>
<dbReference type="Proteomes" id="UP000078532">
    <property type="component" value="Unassembled WGS sequence"/>
</dbReference>
<dbReference type="SUPFAM" id="SSF46689">
    <property type="entry name" value="Homeodomain-like"/>
    <property type="match status" value="1"/>
</dbReference>
<dbReference type="InterPro" id="IPR035965">
    <property type="entry name" value="PAS-like_dom_sf"/>
</dbReference>
<dbReference type="SUPFAM" id="SSF52540">
    <property type="entry name" value="P-loop containing nucleoside triphosphate hydrolases"/>
    <property type="match status" value="1"/>
</dbReference>
<dbReference type="PROSITE" id="PS50045">
    <property type="entry name" value="SIGMA54_INTERACT_4"/>
    <property type="match status" value="1"/>
</dbReference>
<keyword evidence="9" id="KW-1185">Reference proteome</keyword>
<feature type="domain" description="PAS" evidence="7">
    <location>
        <begin position="12"/>
        <end position="60"/>
    </location>
</feature>
<comment type="caution">
    <text evidence="8">The sequence shown here is derived from an EMBL/GenBank/DDBJ whole genome shotgun (WGS) entry which is preliminary data.</text>
</comment>
<dbReference type="Gene3D" id="3.40.50.300">
    <property type="entry name" value="P-loop containing nucleotide triphosphate hydrolases"/>
    <property type="match status" value="1"/>
</dbReference>
<dbReference type="PROSITE" id="PS00675">
    <property type="entry name" value="SIGMA54_INTERACT_1"/>
    <property type="match status" value="1"/>
</dbReference>
<reference evidence="8 9" key="1">
    <citation type="submission" date="2016-04" db="EMBL/GenBank/DDBJ databases">
        <authorList>
            <person name="Evans L.H."/>
            <person name="Alamgir A."/>
            <person name="Owens N."/>
            <person name="Weber N.D."/>
            <person name="Virtaneva K."/>
            <person name="Barbian K."/>
            <person name="Babar A."/>
            <person name="Rosenke K."/>
        </authorList>
    </citation>
    <scope>NUCLEOTIDE SEQUENCE [LARGE SCALE GENOMIC DNA]</scope>
    <source>
        <strain evidence="8 9">LMa1</strain>
    </source>
</reference>
<keyword evidence="5" id="KW-0804">Transcription</keyword>
<dbReference type="InterPro" id="IPR002078">
    <property type="entry name" value="Sigma_54_int"/>
</dbReference>
<keyword evidence="1" id="KW-0547">Nucleotide-binding</keyword>
<evidence type="ECO:0000256" key="3">
    <source>
        <dbReference type="ARBA" id="ARBA00023015"/>
    </source>
</evidence>
<dbReference type="InterPro" id="IPR009057">
    <property type="entry name" value="Homeodomain-like_sf"/>
</dbReference>
<dbReference type="InterPro" id="IPR002197">
    <property type="entry name" value="HTH_Fis"/>
</dbReference>
<dbReference type="Gene3D" id="1.10.8.60">
    <property type="match status" value="1"/>
</dbReference>
<dbReference type="InterPro" id="IPR025662">
    <property type="entry name" value="Sigma_54_int_dom_ATP-bd_1"/>
</dbReference>
<evidence type="ECO:0000259" key="7">
    <source>
        <dbReference type="PROSITE" id="PS50112"/>
    </source>
</evidence>
<gene>
    <name evidence="8" type="ORF">A6M21_03905</name>
</gene>
<dbReference type="AlphaFoldDB" id="A0A1B7LI34"/>
<organism evidence="8 9">
    <name type="scientific">Desulfotomaculum copahuensis</name>
    <dbReference type="NCBI Taxonomy" id="1838280"/>
    <lineage>
        <taxon>Bacteria</taxon>
        <taxon>Bacillati</taxon>
        <taxon>Bacillota</taxon>
        <taxon>Clostridia</taxon>
        <taxon>Eubacteriales</taxon>
        <taxon>Desulfotomaculaceae</taxon>
        <taxon>Desulfotomaculum</taxon>
    </lineage>
</organism>
<dbReference type="PANTHER" id="PTHR32071:SF74">
    <property type="entry name" value="TRANSCRIPTIONAL ACTIVATOR ROCR"/>
    <property type="match status" value="1"/>
</dbReference>
<evidence type="ECO:0000256" key="2">
    <source>
        <dbReference type="ARBA" id="ARBA00022840"/>
    </source>
</evidence>
<dbReference type="Pfam" id="PF02954">
    <property type="entry name" value="HTH_8"/>
    <property type="match status" value="1"/>
</dbReference>
<dbReference type="RefSeq" id="WP_066666384.1">
    <property type="nucleotide sequence ID" value="NZ_LYVF01000040.1"/>
</dbReference>
<dbReference type="CDD" id="cd00130">
    <property type="entry name" value="PAS"/>
    <property type="match status" value="1"/>
</dbReference>
<dbReference type="GO" id="GO:0005524">
    <property type="term" value="F:ATP binding"/>
    <property type="evidence" value="ECO:0007669"/>
    <property type="project" value="UniProtKB-KW"/>
</dbReference>
<dbReference type="InterPro" id="IPR003593">
    <property type="entry name" value="AAA+_ATPase"/>
</dbReference>
<keyword evidence="4" id="KW-0238">DNA-binding</keyword>
<dbReference type="InterPro" id="IPR058031">
    <property type="entry name" value="AAA_lid_NorR"/>
</dbReference>
<evidence type="ECO:0000259" key="6">
    <source>
        <dbReference type="PROSITE" id="PS50045"/>
    </source>
</evidence>